<dbReference type="AlphaFoldDB" id="A0A7T8HJW2"/>
<accession>A0A7T8HJW2</accession>
<proteinExistence type="predicted"/>
<name>A0A7T8HJW2_CALRO</name>
<dbReference type="InterPro" id="IPR027417">
    <property type="entry name" value="P-loop_NTPase"/>
</dbReference>
<dbReference type="OrthoDB" id="10261556at2759"/>
<dbReference type="Proteomes" id="UP000595437">
    <property type="component" value="Chromosome 8"/>
</dbReference>
<protein>
    <submittedName>
        <fullName evidence="1">Bloom syndrome protein -like protein</fullName>
    </submittedName>
</protein>
<organism evidence="1 2">
    <name type="scientific">Caligus rogercresseyi</name>
    <name type="common">Sea louse</name>
    <dbReference type="NCBI Taxonomy" id="217165"/>
    <lineage>
        <taxon>Eukaryota</taxon>
        <taxon>Metazoa</taxon>
        <taxon>Ecdysozoa</taxon>
        <taxon>Arthropoda</taxon>
        <taxon>Crustacea</taxon>
        <taxon>Multicrustacea</taxon>
        <taxon>Hexanauplia</taxon>
        <taxon>Copepoda</taxon>
        <taxon>Siphonostomatoida</taxon>
        <taxon>Caligidae</taxon>
        <taxon>Caligus</taxon>
    </lineage>
</organism>
<dbReference type="EMBL" id="CP045897">
    <property type="protein sequence ID" value="QQP51262.1"/>
    <property type="molecule type" value="Genomic_DNA"/>
</dbReference>
<reference evidence="2" key="1">
    <citation type="submission" date="2021-01" db="EMBL/GenBank/DDBJ databases">
        <title>Caligus Genome Assembly.</title>
        <authorList>
            <person name="Gallardo-Escarate C."/>
        </authorList>
    </citation>
    <scope>NUCLEOTIDE SEQUENCE [LARGE SCALE GENOMIC DNA]</scope>
</reference>
<evidence type="ECO:0000313" key="2">
    <source>
        <dbReference type="Proteomes" id="UP000595437"/>
    </source>
</evidence>
<sequence length="238" mass="27229">MPKRDYSFSDDLFVKLKTINAALLNMPHLLLCPRRRKESLLSVTNCVLSLLASLIYDKFTKLDDLGIPADHLIGDDYGRQRKTYEKLCLLTPKITLLYMTPEKSFEAFICGIPSSDSLLMGPTMCLSGDTTFTRTTIPFIALTATATARVRTHILHHLKMKQNLAYEVQPEKPIQNCYAALPVDCYREMAIKLPCSKSYEEELIPIYQSFLNQRLSYLEDKEYAAFLNSEEDWGFSVF</sequence>
<dbReference type="Gene3D" id="3.40.50.300">
    <property type="entry name" value="P-loop containing nucleotide triphosphate hydrolases"/>
    <property type="match status" value="1"/>
</dbReference>
<evidence type="ECO:0000313" key="1">
    <source>
        <dbReference type="EMBL" id="QQP51262.1"/>
    </source>
</evidence>
<gene>
    <name evidence="1" type="ORF">FKW44_012573</name>
</gene>
<keyword evidence="2" id="KW-1185">Reference proteome</keyword>